<protein>
    <submittedName>
        <fullName evidence="1">Uncharacterized protein</fullName>
    </submittedName>
</protein>
<organism evidence="1">
    <name type="scientific">Arundo donax</name>
    <name type="common">Giant reed</name>
    <name type="synonym">Donax arundinaceus</name>
    <dbReference type="NCBI Taxonomy" id="35708"/>
    <lineage>
        <taxon>Eukaryota</taxon>
        <taxon>Viridiplantae</taxon>
        <taxon>Streptophyta</taxon>
        <taxon>Embryophyta</taxon>
        <taxon>Tracheophyta</taxon>
        <taxon>Spermatophyta</taxon>
        <taxon>Magnoliopsida</taxon>
        <taxon>Liliopsida</taxon>
        <taxon>Poales</taxon>
        <taxon>Poaceae</taxon>
        <taxon>PACMAD clade</taxon>
        <taxon>Arundinoideae</taxon>
        <taxon>Arundineae</taxon>
        <taxon>Arundo</taxon>
    </lineage>
</organism>
<sequence length="79" mass="9193">MGTPPILKDMLFCLHRVIRKSTQGVTSEVTKLYRNFFYFLHTQTITCTTDCLLLTLLSDFESYFESMSKTHVLPRLLSL</sequence>
<dbReference type="EMBL" id="GBRH01204983">
    <property type="protein sequence ID" value="JAD92912.1"/>
    <property type="molecule type" value="Transcribed_RNA"/>
</dbReference>
<proteinExistence type="predicted"/>
<accession>A0A0A9EA96</accession>
<reference evidence="1" key="2">
    <citation type="journal article" date="2015" name="Data Brief">
        <title>Shoot transcriptome of the giant reed, Arundo donax.</title>
        <authorList>
            <person name="Barrero R.A."/>
            <person name="Guerrero F.D."/>
            <person name="Moolhuijzen P."/>
            <person name="Goolsby J.A."/>
            <person name="Tidwell J."/>
            <person name="Bellgard S.E."/>
            <person name="Bellgard M.I."/>
        </authorList>
    </citation>
    <scope>NUCLEOTIDE SEQUENCE</scope>
    <source>
        <tissue evidence="1">Shoot tissue taken approximately 20 cm above the soil surface</tissue>
    </source>
</reference>
<name>A0A0A9EA96_ARUDO</name>
<dbReference type="AlphaFoldDB" id="A0A0A9EA96"/>
<evidence type="ECO:0000313" key="1">
    <source>
        <dbReference type="EMBL" id="JAD92912.1"/>
    </source>
</evidence>
<reference evidence="1" key="1">
    <citation type="submission" date="2014-09" db="EMBL/GenBank/DDBJ databases">
        <authorList>
            <person name="Magalhaes I.L.F."/>
            <person name="Oliveira U."/>
            <person name="Santos F.R."/>
            <person name="Vidigal T.H.D.A."/>
            <person name="Brescovit A.D."/>
            <person name="Santos A.J."/>
        </authorList>
    </citation>
    <scope>NUCLEOTIDE SEQUENCE</scope>
    <source>
        <tissue evidence="1">Shoot tissue taken approximately 20 cm above the soil surface</tissue>
    </source>
</reference>